<evidence type="ECO:0000313" key="4">
    <source>
        <dbReference type="Proteomes" id="UP000261082"/>
    </source>
</evidence>
<dbReference type="OrthoDB" id="9808398at2"/>
<sequence length="254" mass="28848">MEVLHSQILGEGSPFLILHGFLGMSDNWKTLGNRFAEAGYQVHLIDQRNHGRSFHDDEHNYKVMAEDVKNYCDHHDLKDIILLGHSMGGKTAMQCATEYPGLVSKLIVADIAPKEYPQHHQDILKGLASLDFSEIESRSQASEKLSEYVKEKGVRQFLLKNLYWKNKGELALRMNLTVLTKNIDEVGEPLSKEAVFKGDALFLGGENSGYIQQIDEIIIKKHFPKAKIGTIKNAGHWLHAENPEEFYENVMNFL</sequence>
<protein>
    <submittedName>
        <fullName evidence="3">Alpha/beta fold hydrolase</fullName>
    </submittedName>
</protein>
<keyword evidence="4" id="KW-1185">Reference proteome</keyword>
<comment type="caution">
    <text evidence="3">The sequence shown here is derived from an EMBL/GenBank/DDBJ whole genome shotgun (WGS) entry which is preliminary data.</text>
</comment>
<keyword evidence="1 3" id="KW-0378">Hydrolase</keyword>
<dbReference type="EMBL" id="QVID01000001">
    <property type="protein sequence ID" value="RFN59636.1"/>
    <property type="molecule type" value="Genomic_DNA"/>
</dbReference>
<dbReference type="AlphaFoldDB" id="A0A3E1QC07"/>
<dbReference type="InterPro" id="IPR029058">
    <property type="entry name" value="AB_hydrolase_fold"/>
</dbReference>
<dbReference type="InterPro" id="IPR000073">
    <property type="entry name" value="AB_hydrolase_1"/>
</dbReference>
<evidence type="ECO:0000256" key="1">
    <source>
        <dbReference type="ARBA" id="ARBA00022801"/>
    </source>
</evidence>
<dbReference type="Gene3D" id="3.40.50.1820">
    <property type="entry name" value="alpha/beta hydrolase"/>
    <property type="match status" value="1"/>
</dbReference>
<accession>A0A3E1QC07</accession>
<dbReference type="PANTHER" id="PTHR46118:SF4">
    <property type="entry name" value="PROTEIN ABHD11"/>
    <property type="match status" value="1"/>
</dbReference>
<proteinExistence type="predicted"/>
<dbReference type="PRINTS" id="PR00111">
    <property type="entry name" value="ABHYDROLASE"/>
</dbReference>
<dbReference type="RefSeq" id="WP_117158697.1">
    <property type="nucleotide sequence ID" value="NZ_QVID01000001.1"/>
</dbReference>
<dbReference type="Pfam" id="PF00561">
    <property type="entry name" value="Abhydrolase_1"/>
    <property type="match status" value="1"/>
</dbReference>
<dbReference type="SUPFAM" id="SSF53474">
    <property type="entry name" value="alpha/beta-Hydrolases"/>
    <property type="match status" value="1"/>
</dbReference>
<organism evidence="3 4">
    <name type="scientific">Marixanthomonas ophiurae</name>
    <dbReference type="NCBI Taxonomy" id="387659"/>
    <lineage>
        <taxon>Bacteria</taxon>
        <taxon>Pseudomonadati</taxon>
        <taxon>Bacteroidota</taxon>
        <taxon>Flavobacteriia</taxon>
        <taxon>Flavobacteriales</taxon>
        <taxon>Flavobacteriaceae</taxon>
        <taxon>Marixanthomonas</taxon>
    </lineage>
</organism>
<dbReference type="GO" id="GO:0052689">
    <property type="term" value="F:carboxylic ester hydrolase activity"/>
    <property type="evidence" value="ECO:0007669"/>
    <property type="project" value="TreeGrafter"/>
</dbReference>
<dbReference type="PANTHER" id="PTHR46118">
    <property type="entry name" value="PROTEIN ABHD11"/>
    <property type="match status" value="1"/>
</dbReference>
<name>A0A3E1QC07_9FLAO</name>
<feature type="domain" description="AB hydrolase-1" evidence="2">
    <location>
        <begin position="14"/>
        <end position="243"/>
    </location>
</feature>
<evidence type="ECO:0000313" key="3">
    <source>
        <dbReference type="EMBL" id="RFN59636.1"/>
    </source>
</evidence>
<dbReference type="Proteomes" id="UP000261082">
    <property type="component" value="Unassembled WGS sequence"/>
</dbReference>
<reference evidence="3 4" key="1">
    <citation type="journal article" date="2007" name="Int. J. Syst. Evol. Microbiol.">
        <title>Marixanthomonas ophiurae gen. nov., sp. nov., a marine bacterium of the family Flavobacteriaceae isolated from a deep-sea brittle star.</title>
        <authorList>
            <person name="Romanenko L.A."/>
            <person name="Uchino M."/>
            <person name="Frolova G.M."/>
            <person name="Mikhailov V.V."/>
        </authorList>
    </citation>
    <scope>NUCLEOTIDE SEQUENCE [LARGE SCALE GENOMIC DNA]</scope>
    <source>
        <strain evidence="3 4">KMM 3046</strain>
    </source>
</reference>
<evidence type="ECO:0000259" key="2">
    <source>
        <dbReference type="Pfam" id="PF00561"/>
    </source>
</evidence>
<gene>
    <name evidence="3" type="ORF">DZ858_06155</name>
</gene>